<dbReference type="PANTHER" id="PTHR43557">
    <property type="entry name" value="APOPTOSIS-INDUCING FACTOR 1"/>
    <property type="match status" value="1"/>
</dbReference>
<dbReference type="EMBL" id="JBHUGH010000004">
    <property type="protein sequence ID" value="MFD1911875.1"/>
    <property type="molecule type" value="Genomic_DNA"/>
</dbReference>
<feature type="domain" description="Reductase C-terminal" evidence="6">
    <location>
        <begin position="308"/>
        <end position="391"/>
    </location>
</feature>
<organism evidence="7 8">
    <name type="scientific">Halodurantibacterium flavum</name>
    <dbReference type="NCBI Taxonomy" id="1382802"/>
    <lineage>
        <taxon>Bacteria</taxon>
        <taxon>Pseudomonadati</taxon>
        <taxon>Pseudomonadota</taxon>
        <taxon>Alphaproteobacteria</taxon>
        <taxon>Rhodobacterales</taxon>
        <taxon>Paracoccaceae</taxon>
        <taxon>Halodurantibacterium</taxon>
    </lineage>
</organism>
<reference evidence="8" key="1">
    <citation type="journal article" date="2019" name="Int. J. Syst. Evol. Microbiol.">
        <title>The Global Catalogue of Microorganisms (GCM) 10K type strain sequencing project: providing services to taxonomists for standard genome sequencing and annotation.</title>
        <authorList>
            <consortium name="The Broad Institute Genomics Platform"/>
            <consortium name="The Broad Institute Genome Sequencing Center for Infectious Disease"/>
            <person name="Wu L."/>
            <person name="Ma J."/>
        </authorList>
    </citation>
    <scope>NUCLEOTIDE SEQUENCE [LARGE SCALE GENOMIC DNA]</scope>
    <source>
        <strain evidence="8">CGMCC 4.7242</strain>
    </source>
</reference>
<accession>A0ABW4S2N5</accession>
<dbReference type="InterPro" id="IPR050446">
    <property type="entry name" value="FAD-oxidoreductase/Apoptosis"/>
</dbReference>
<comment type="caution">
    <text evidence="7">The sequence shown here is derived from an EMBL/GenBank/DDBJ whole genome shotgun (WGS) entry which is preliminary data.</text>
</comment>
<dbReference type="InterPro" id="IPR016156">
    <property type="entry name" value="FAD/NAD-linked_Rdtase_dimer_sf"/>
</dbReference>
<evidence type="ECO:0000256" key="1">
    <source>
        <dbReference type="ARBA" id="ARBA00001974"/>
    </source>
</evidence>
<name>A0ABW4S2N5_9RHOB</name>
<keyword evidence="8" id="KW-1185">Reference proteome</keyword>
<keyword evidence="4" id="KW-0560">Oxidoreductase</keyword>
<dbReference type="InterPro" id="IPR028202">
    <property type="entry name" value="Reductase_C"/>
</dbReference>
<sequence>METQRYDVLILGGGQAARRAAEGARQADAAISIALVGEEPHLPYERPPLSKQALADPDAGGRGDAYGPGWYADRRIETRLATRVTAIRPDSRTVETDSGETIGWGRLIIATGSRPRRIDFGVNPERLHILRTLDDARRLSPRLAPGRRIAIVGAGFIGLEVAAAARAKGTEVDVFEAAPHAMARVLPAFLTAPIEARHRAEGVGLVFGGAAEPELLQRYDEVVVGIGVLPNVELAEACGISCADGILVDEFGRTNLPEVFAAGEVVRAPGTGGRGAIRRESWQMAETQAYCVGLTAGGTLTAYREIPWFWSDQYDLNIQVLGDLTGEPEWVVRGVPSSDTFTAFAVVDGEVRGVFALNSGRDIAGARRLMSRGIRPSPQELADPSVGWNKLLASPGLVQAT</sequence>
<protein>
    <submittedName>
        <fullName evidence="7">NAD(P)/FAD-dependent oxidoreductase</fullName>
    </submittedName>
</protein>
<keyword evidence="2" id="KW-0285">Flavoprotein</keyword>
<evidence type="ECO:0000313" key="8">
    <source>
        <dbReference type="Proteomes" id="UP001597353"/>
    </source>
</evidence>
<dbReference type="PANTHER" id="PTHR43557:SF2">
    <property type="entry name" value="RIESKE DOMAIN-CONTAINING PROTEIN-RELATED"/>
    <property type="match status" value="1"/>
</dbReference>
<dbReference type="InterPro" id="IPR036188">
    <property type="entry name" value="FAD/NAD-bd_sf"/>
</dbReference>
<dbReference type="Proteomes" id="UP001597353">
    <property type="component" value="Unassembled WGS sequence"/>
</dbReference>
<evidence type="ECO:0000259" key="6">
    <source>
        <dbReference type="Pfam" id="PF14759"/>
    </source>
</evidence>
<dbReference type="SUPFAM" id="SSF55424">
    <property type="entry name" value="FAD/NAD-linked reductases, dimerisation (C-terminal) domain"/>
    <property type="match status" value="1"/>
</dbReference>
<comment type="cofactor">
    <cofactor evidence="1">
        <name>FAD</name>
        <dbReference type="ChEBI" id="CHEBI:57692"/>
    </cofactor>
</comment>
<dbReference type="RefSeq" id="WP_390260192.1">
    <property type="nucleotide sequence ID" value="NZ_JBHUGH010000004.1"/>
</dbReference>
<evidence type="ECO:0000313" key="7">
    <source>
        <dbReference type="EMBL" id="MFD1911875.1"/>
    </source>
</evidence>
<dbReference type="Pfam" id="PF14759">
    <property type="entry name" value="Reductase_C"/>
    <property type="match status" value="1"/>
</dbReference>
<evidence type="ECO:0000256" key="2">
    <source>
        <dbReference type="ARBA" id="ARBA00022630"/>
    </source>
</evidence>
<dbReference type="PRINTS" id="PR00368">
    <property type="entry name" value="FADPNR"/>
</dbReference>
<dbReference type="InterPro" id="IPR023753">
    <property type="entry name" value="FAD/NAD-binding_dom"/>
</dbReference>
<keyword evidence="3" id="KW-0274">FAD</keyword>
<dbReference type="Gene3D" id="3.50.50.60">
    <property type="entry name" value="FAD/NAD(P)-binding domain"/>
    <property type="match status" value="2"/>
</dbReference>
<dbReference type="PRINTS" id="PR00411">
    <property type="entry name" value="PNDRDTASEI"/>
</dbReference>
<evidence type="ECO:0000256" key="3">
    <source>
        <dbReference type="ARBA" id="ARBA00022827"/>
    </source>
</evidence>
<evidence type="ECO:0000259" key="5">
    <source>
        <dbReference type="Pfam" id="PF07992"/>
    </source>
</evidence>
<gene>
    <name evidence="7" type="ORF">ACFSGJ_06550</name>
</gene>
<dbReference type="Gene3D" id="3.30.390.30">
    <property type="match status" value="1"/>
</dbReference>
<proteinExistence type="predicted"/>
<feature type="domain" description="FAD/NAD(P)-binding" evidence="5">
    <location>
        <begin position="6"/>
        <end position="288"/>
    </location>
</feature>
<evidence type="ECO:0000256" key="4">
    <source>
        <dbReference type="ARBA" id="ARBA00023002"/>
    </source>
</evidence>
<dbReference type="SUPFAM" id="SSF51905">
    <property type="entry name" value="FAD/NAD(P)-binding domain"/>
    <property type="match status" value="2"/>
</dbReference>
<dbReference type="Pfam" id="PF07992">
    <property type="entry name" value="Pyr_redox_2"/>
    <property type="match status" value="1"/>
</dbReference>